<comment type="caution">
    <text evidence="4">The sequence shown here is derived from an EMBL/GenBank/DDBJ whole genome shotgun (WGS) entry which is preliminary data.</text>
</comment>
<sequence>MTVNGSGKHKISSLDLYECCKSLESEICEFRLDMCTKTKKIEISTFHNNVKSEVGYLEKAVSNHNDNNSNNNVKYSGISSSNYPFYKAVWTEAKLIPDVIALTKTFYYEVERKPSRKADHVKVDIVGNNGFLWVKLSTGTTKRSLEFETADMIVDSDDEGDNQYPFDEFSIVKTAKRLLRAAEKIKIQHIQPQIILIIPNLERGESVFIDGILDYITSLGVELYLGQNRTVDKRIVSVELDRGFPGSQTLNFDVTTLIALVSDISNTIFQGPLDCSLHSALRAQIQGEQQTPILKDNLFHCIGSGRQLTCPTSAFEKFMEILDALGSEKEKARGKVLFSPLITNPVEEFQKLTVHKVAQDMILPIKVLKVPDFDASVIPSELELMIRGYDTRLSEVARDVVLAGWINNWTTITANSQVSKILGRELPRRDPSSLFLAVHIHHGRSLLRHLGEWL</sequence>
<dbReference type="EMBL" id="LXFE01000491">
    <property type="protein sequence ID" value="OLL25152.1"/>
    <property type="molecule type" value="Genomic_DNA"/>
</dbReference>
<evidence type="ECO:0000259" key="2">
    <source>
        <dbReference type="Pfam" id="PF07000"/>
    </source>
</evidence>
<dbReference type="Proteomes" id="UP000186594">
    <property type="component" value="Unassembled WGS sequence"/>
</dbReference>
<dbReference type="Pfam" id="PF07000">
    <property type="entry name" value="DUF1308"/>
    <property type="match status" value="1"/>
</dbReference>
<keyword evidence="5" id="KW-1185">Reference proteome</keyword>
<proteinExistence type="inferred from homology"/>
<dbReference type="PANTHER" id="PTHR13379">
    <property type="entry name" value="UNCHARACTERIZED DUF1308"/>
    <property type="match status" value="1"/>
</dbReference>
<dbReference type="InterPro" id="IPR010733">
    <property type="entry name" value="DUF1308"/>
</dbReference>
<dbReference type="OrthoDB" id="441890at2759"/>
<protein>
    <submittedName>
        <fullName evidence="4">UPF0415 protein</fullName>
    </submittedName>
</protein>
<evidence type="ECO:0000313" key="4">
    <source>
        <dbReference type="EMBL" id="OLL25152.1"/>
    </source>
</evidence>
<name>A0A1U7LRH7_NEOID</name>
<organism evidence="4 5">
    <name type="scientific">Neolecta irregularis (strain DAH-3)</name>
    <dbReference type="NCBI Taxonomy" id="1198029"/>
    <lineage>
        <taxon>Eukaryota</taxon>
        <taxon>Fungi</taxon>
        <taxon>Dikarya</taxon>
        <taxon>Ascomycota</taxon>
        <taxon>Taphrinomycotina</taxon>
        <taxon>Neolectales</taxon>
        <taxon>Neolectaceae</taxon>
        <taxon>Neolecta</taxon>
    </lineage>
</organism>
<dbReference type="Pfam" id="PF18474">
    <property type="entry name" value="DUF5614"/>
    <property type="match status" value="1"/>
</dbReference>
<evidence type="ECO:0000259" key="3">
    <source>
        <dbReference type="Pfam" id="PF18474"/>
    </source>
</evidence>
<dbReference type="InterPro" id="IPR041076">
    <property type="entry name" value="DUF5614"/>
</dbReference>
<evidence type="ECO:0000256" key="1">
    <source>
        <dbReference type="ARBA" id="ARBA00006588"/>
    </source>
</evidence>
<feature type="domain" description="DUF1308" evidence="2">
    <location>
        <begin position="250"/>
        <end position="341"/>
    </location>
</feature>
<evidence type="ECO:0000313" key="5">
    <source>
        <dbReference type="Proteomes" id="UP000186594"/>
    </source>
</evidence>
<dbReference type="OMA" id="RHEYRIP"/>
<comment type="similarity">
    <text evidence="1">Belongs to the UPF0415 family.</text>
</comment>
<gene>
    <name evidence="4" type="ORF">NEOLI_000606</name>
</gene>
<reference evidence="4 5" key="1">
    <citation type="submission" date="2016-04" db="EMBL/GenBank/DDBJ databases">
        <title>Evolutionary innovation and constraint leading to complex multicellularity in the Ascomycota.</title>
        <authorList>
            <person name="Cisse O."/>
            <person name="Nguyen A."/>
            <person name="Hewitt D.A."/>
            <person name="Jedd G."/>
            <person name="Stajich J.E."/>
        </authorList>
    </citation>
    <scope>NUCLEOTIDE SEQUENCE [LARGE SCALE GENOMIC DNA]</scope>
    <source>
        <strain evidence="4 5">DAH-3</strain>
    </source>
</reference>
<accession>A0A1U7LRH7</accession>
<dbReference type="AlphaFoldDB" id="A0A1U7LRH7"/>
<dbReference type="PANTHER" id="PTHR13379:SF0">
    <property type="entry name" value="UPF0415 PROTEIN C7ORF25"/>
    <property type="match status" value="1"/>
</dbReference>
<feature type="domain" description="DUF5614" evidence="3">
    <location>
        <begin position="50"/>
        <end position="197"/>
    </location>
</feature>